<comment type="caution">
    <text evidence="7">The sequence shown here is derived from an EMBL/GenBank/DDBJ whole genome shotgun (WGS) entry which is preliminary data.</text>
</comment>
<dbReference type="Proteomes" id="UP000441208">
    <property type="component" value="Unassembled WGS sequence"/>
</dbReference>
<evidence type="ECO:0000313" key="7">
    <source>
        <dbReference type="EMBL" id="KAE9207318.1"/>
    </source>
</evidence>
<evidence type="ECO:0000313" key="4">
    <source>
        <dbReference type="EMBL" id="KAE9108824.1"/>
    </source>
</evidence>
<dbReference type="Proteomes" id="UP000460718">
    <property type="component" value="Unassembled WGS sequence"/>
</dbReference>
<dbReference type="Proteomes" id="UP000429523">
    <property type="component" value="Unassembled WGS sequence"/>
</dbReference>
<evidence type="ECO:0000313" key="15">
    <source>
        <dbReference type="Proteomes" id="UP000460718"/>
    </source>
</evidence>
<dbReference type="EMBL" id="QXGF01000741">
    <property type="protein sequence ID" value="KAE8936184.1"/>
    <property type="molecule type" value="Genomic_DNA"/>
</dbReference>
<dbReference type="EMBL" id="QXGA01000330">
    <property type="protein sequence ID" value="KAE9147734.1"/>
    <property type="molecule type" value="Genomic_DNA"/>
</dbReference>
<name>A0A6A3XRY7_9STRA</name>
<evidence type="ECO:0000313" key="8">
    <source>
        <dbReference type="EMBL" id="KAE9226184.1"/>
    </source>
</evidence>
<evidence type="ECO:0000313" key="3">
    <source>
        <dbReference type="EMBL" id="KAE9016017.1"/>
    </source>
</evidence>
<evidence type="ECO:0000313" key="6">
    <source>
        <dbReference type="EMBL" id="KAE9147734.1"/>
    </source>
</evidence>
<evidence type="ECO:0000313" key="13">
    <source>
        <dbReference type="Proteomes" id="UP000440732"/>
    </source>
</evidence>
<gene>
    <name evidence="9" type="ORF">PF002_g13482</name>
    <name evidence="8" type="ORF">PF004_g11710</name>
    <name evidence="7" type="ORF">PF005_g12660</name>
    <name evidence="6" type="ORF">PF006_g7610</name>
    <name evidence="5" type="ORF">PF007_g12374</name>
    <name evidence="2" type="ORF">PF009_g13883</name>
    <name evidence="4" type="ORF">PF010_g11760</name>
    <name evidence="3" type="ORF">PF011_g7360</name>
</gene>
<sequence length="80" mass="8226">MRAGRAACCWLVSLAGLAARPPTGATDGERSAYAIDVASRCRLLLSVPASAPCSHVPSPCYCRRLLPSHACCAALLAAAQ</sequence>
<evidence type="ECO:0000313" key="17">
    <source>
        <dbReference type="Proteomes" id="UP000488956"/>
    </source>
</evidence>
<reference evidence="10 11" key="1">
    <citation type="submission" date="2018-08" db="EMBL/GenBank/DDBJ databases">
        <title>Genomic investigation of the strawberry pathogen Phytophthora fragariae indicates pathogenicity is determined by transcriptional variation in three key races.</title>
        <authorList>
            <person name="Adams T.M."/>
            <person name="Armitage A.D."/>
            <person name="Sobczyk M.K."/>
            <person name="Bates H.J."/>
            <person name="Dunwell J.M."/>
            <person name="Nellist C.F."/>
            <person name="Harrison R.J."/>
        </authorList>
    </citation>
    <scope>NUCLEOTIDE SEQUENCE [LARGE SCALE GENOMIC DNA]</scope>
    <source>
        <strain evidence="9 12">BC-1</strain>
        <strain evidence="8 16">BC-23</strain>
        <strain evidence="7 11">NOV-27</strain>
        <strain evidence="6 13">NOV-5</strain>
        <strain evidence="5 14">NOV-71</strain>
        <strain evidence="2 10">NOV-9</strain>
        <strain evidence="4 17">ONT-3</strain>
        <strain evidence="3 15">SCRP245</strain>
    </source>
</reference>
<dbReference type="Proteomes" id="UP000440732">
    <property type="component" value="Unassembled WGS sequence"/>
</dbReference>
<dbReference type="Proteomes" id="UP000440367">
    <property type="component" value="Unassembled WGS sequence"/>
</dbReference>
<proteinExistence type="predicted"/>
<dbReference type="EMBL" id="QXGD01000683">
    <property type="protein sequence ID" value="KAE9228652.1"/>
    <property type="molecule type" value="Genomic_DNA"/>
</dbReference>
<dbReference type="Proteomes" id="UP000433483">
    <property type="component" value="Unassembled WGS sequence"/>
</dbReference>
<evidence type="ECO:0008006" key="18">
    <source>
        <dbReference type="Google" id="ProtNLM"/>
    </source>
</evidence>
<keyword evidence="11" id="KW-1185">Reference proteome</keyword>
<evidence type="ECO:0000313" key="10">
    <source>
        <dbReference type="Proteomes" id="UP000429523"/>
    </source>
</evidence>
<evidence type="ECO:0000256" key="1">
    <source>
        <dbReference type="SAM" id="SignalP"/>
    </source>
</evidence>
<evidence type="ECO:0000313" key="12">
    <source>
        <dbReference type="Proteomes" id="UP000440367"/>
    </source>
</evidence>
<organism evidence="7 11">
    <name type="scientific">Phytophthora fragariae</name>
    <dbReference type="NCBI Taxonomy" id="53985"/>
    <lineage>
        <taxon>Eukaryota</taxon>
        <taxon>Sar</taxon>
        <taxon>Stramenopiles</taxon>
        <taxon>Oomycota</taxon>
        <taxon>Peronosporomycetes</taxon>
        <taxon>Peronosporales</taxon>
        <taxon>Peronosporaceae</taxon>
        <taxon>Phytophthora</taxon>
    </lineage>
</organism>
<dbReference type="EMBL" id="QXFX01000635">
    <property type="protein sequence ID" value="KAE9108824.1"/>
    <property type="molecule type" value="Genomic_DNA"/>
</dbReference>
<dbReference type="EMBL" id="QXGB01000676">
    <property type="protein sequence ID" value="KAE9207318.1"/>
    <property type="molecule type" value="Genomic_DNA"/>
</dbReference>
<evidence type="ECO:0000313" key="9">
    <source>
        <dbReference type="EMBL" id="KAE9228652.1"/>
    </source>
</evidence>
<dbReference type="EMBL" id="QXGC01000649">
    <property type="protein sequence ID" value="KAE9226184.1"/>
    <property type="molecule type" value="Genomic_DNA"/>
</dbReference>
<protein>
    <recommendedName>
        <fullName evidence="18">Secreted protein</fullName>
    </recommendedName>
</protein>
<dbReference type="EMBL" id="QXFZ01000649">
    <property type="protein sequence ID" value="KAE9109129.1"/>
    <property type="molecule type" value="Genomic_DNA"/>
</dbReference>
<accession>A0A6A3XRY7</accession>
<evidence type="ECO:0000313" key="16">
    <source>
        <dbReference type="Proteomes" id="UP000476176"/>
    </source>
</evidence>
<feature type="chain" id="PRO_5036166657" description="Secreted protein" evidence="1">
    <location>
        <begin position="26"/>
        <end position="80"/>
    </location>
</feature>
<evidence type="ECO:0000313" key="5">
    <source>
        <dbReference type="EMBL" id="KAE9109129.1"/>
    </source>
</evidence>
<evidence type="ECO:0000313" key="14">
    <source>
        <dbReference type="Proteomes" id="UP000441208"/>
    </source>
</evidence>
<dbReference type="Proteomes" id="UP000488956">
    <property type="component" value="Unassembled WGS sequence"/>
</dbReference>
<evidence type="ECO:0000313" key="11">
    <source>
        <dbReference type="Proteomes" id="UP000433483"/>
    </source>
</evidence>
<dbReference type="EMBL" id="QXFW01000326">
    <property type="protein sequence ID" value="KAE9016017.1"/>
    <property type="molecule type" value="Genomic_DNA"/>
</dbReference>
<feature type="signal peptide" evidence="1">
    <location>
        <begin position="1"/>
        <end position="25"/>
    </location>
</feature>
<evidence type="ECO:0000313" key="2">
    <source>
        <dbReference type="EMBL" id="KAE8936184.1"/>
    </source>
</evidence>
<dbReference type="Proteomes" id="UP000476176">
    <property type="component" value="Unassembled WGS sequence"/>
</dbReference>
<keyword evidence="1" id="KW-0732">Signal</keyword>
<dbReference type="AlphaFoldDB" id="A0A6A3XRY7"/>